<organism evidence="4">
    <name type="scientific">Micromonas pusilla (strain CCMP1545)</name>
    <name type="common">Picoplanktonic green alga</name>
    <dbReference type="NCBI Taxonomy" id="564608"/>
    <lineage>
        <taxon>Eukaryota</taxon>
        <taxon>Viridiplantae</taxon>
        <taxon>Chlorophyta</taxon>
        <taxon>Mamiellophyceae</taxon>
        <taxon>Mamiellales</taxon>
        <taxon>Mamiellaceae</taxon>
        <taxon>Micromonas</taxon>
    </lineage>
</organism>
<feature type="coiled-coil region" evidence="1">
    <location>
        <begin position="703"/>
        <end position="789"/>
    </location>
</feature>
<dbReference type="EMBL" id="GG663739">
    <property type="protein sequence ID" value="EEH56951.1"/>
    <property type="molecule type" value="Genomic_DNA"/>
</dbReference>
<evidence type="ECO:0000313" key="4">
    <source>
        <dbReference type="Proteomes" id="UP000001876"/>
    </source>
</evidence>
<feature type="region of interest" description="Disordered" evidence="2">
    <location>
        <begin position="834"/>
        <end position="854"/>
    </location>
</feature>
<dbReference type="GeneID" id="9684310"/>
<dbReference type="Proteomes" id="UP000001876">
    <property type="component" value="Unassembled WGS sequence"/>
</dbReference>
<dbReference type="Gene3D" id="6.10.250.3150">
    <property type="match status" value="1"/>
</dbReference>
<evidence type="ECO:0000256" key="2">
    <source>
        <dbReference type="SAM" id="MobiDB-lite"/>
    </source>
</evidence>
<dbReference type="Gene3D" id="1.10.287.1490">
    <property type="match status" value="1"/>
</dbReference>
<keyword evidence="1" id="KW-0175">Coiled coil</keyword>
<evidence type="ECO:0000256" key="1">
    <source>
        <dbReference type="SAM" id="Coils"/>
    </source>
</evidence>
<sequence length="929" mass="100468">MVAPVKTRFASETRFAGEAPSPTVARGLTRGASSLTKFLQANDDLARKYEGAFDAGVKSSAAANDADDEARFLKASDSEIDRQTTAVLAHEQLVGALATACPDAETLASDLDALAPLRLVDAGVSPEHSIQLYKAIYKYAKGCDEAFHGVVSRVFAGSDQDSRDESLHAVWRVAGATWEASAGAAFPSQIGRLRAVEPELDEMTSAVNRLSAELAEATALLESARAESASRREEMERLSPYVGRAEDAARRAEAGEADRDAWREKCEFLETELEQTKETLGAEGAIRAEIKSESDRIERELRAELKYVAEHSAKKYAAAEANWARERVKLVDDVAVAESTEHAAREAEKDAKAITGTLKADIAFLREKRSGAEKERVAAIARAAQAEELEARATEQRDVARKDFAEKKAEAESLAASLKDMTEKHESAVGRLFYTTTRLEQQKRKVEELETRGDNMQLSVAIERAYDQENRADEAERELAATKKELKELKALMKEFEAKFAEEKRRADDAEAKVEGLEATVAHLTTENDRLTAEIVALTEQLDVLKAKIAELETRIEELETEVATLKEEVKFQKKRADALSKQVKKMKKEIIKTDEAHDRGASRLVDGDKNVTRMDAAKLRAAAVEEADAAGDSAAPKSTKIAGAAATARGVDDAFGAQDAKWDAVIQNVATFAASVDDKLDGAATAFAEWSDASTSIARVAIDKANGAVAELKATLAALRTTKAELERTKAELEKTLRELADAKEDLEKTKAELKKKTNELEETKTTIYTLEQRADELEEGKAAAEKKAADERAGRMKAQFVGASMRAMKDKHRDDAEKNADEAARLSADVAALEESAERDKESRASAHAAHATTKMRLGLLKAGIMGAGGGGPGGGGGGDAPQGPQSFVSKARIMEGTPESMVPYMSNLADEYVDASVALKEGASSQ</sequence>
<feature type="coiled-coil region" evidence="1">
    <location>
        <begin position="200"/>
        <end position="227"/>
    </location>
</feature>
<protein>
    <submittedName>
        <fullName evidence="3">Predicted protein</fullName>
    </submittedName>
</protein>
<feature type="compositionally biased region" description="Basic and acidic residues" evidence="2">
    <location>
        <begin position="838"/>
        <end position="847"/>
    </location>
</feature>
<feature type="coiled-coil region" evidence="1">
    <location>
        <begin position="252"/>
        <end position="279"/>
    </location>
</feature>
<dbReference type="STRING" id="564608.C1MTI7"/>
<reference evidence="3 4" key="1">
    <citation type="journal article" date="2009" name="Science">
        <title>Green evolution and dynamic adaptations revealed by genomes of the marine picoeukaryotes Micromonas.</title>
        <authorList>
            <person name="Worden A.Z."/>
            <person name="Lee J.H."/>
            <person name="Mock T."/>
            <person name="Rouze P."/>
            <person name="Simmons M.P."/>
            <person name="Aerts A.L."/>
            <person name="Allen A.E."/>
            <person name="Cuvelier M.L."/>
            <person name="Derelle E."/>
            <person name="Everett M.V."/>
            <person name="Foulon E."/>
            <person name="Grimwood J."/>
            <person name="Gundlach H."/>
            <person name="Henrissat B."/>
            <person name="Napoli C."/>
            <person name="McDonald S.M."/>
            <person name="Parker M.S."/>
            <person name="Rombauts S."/>
            <person name="Salamov A."/>
            <person name="Von Dassow P."/>
            <person name="Badger J.H."/>
            <person name="Coutinho P.M."/>
            <person name="Demir E."/>
            <person name="Dubchak I."/>
            <person name="Gentemann C."/>
            <person name="Eikrem W."/>
            <person name="Gready J.E."/>
            <person name="John U."/>
            <person name="Lanier W."/>
            <person name="Lindquist E.A."/>
            <person name="Lucas S."/>
            <person name="Mayer K.F."/>
            <person name="Moreau H."/>
            <person name="Not F."/>
            <person name="Otillar R."/>
            <person name="Panaud O."/>
            <person name="Pangilinan J."/>
            <person name="Paulsen I."/>
            <person name="Piegu B."/>
            <person name="Poliakov A."/>
            <person name="Robbens S."/>
            <person name="Schmutz J."/>
            <person name="Toulza E."/>
            <person name="Wyss T."/>
            <person name="Zelensky A."/>
            <person name="Zhou K."/>
            <person name="Armbrust E.V."/>
            <person name="Bhattacharya D."/>
            <person name="Goodenough U.W."/>
            <person name="Van de Peer Y."/>
            <person name="Grigoriev I.V."/>
        </authorList>
    </citation>
    <scope>NUCLEOTIDE SEQUENCE [LARGE SCALE GENOMIC DNA]</scope>
    <source>
        <strain evidence="3 4">CCMP1545</strain>
    </source>
</reference>
<keyword evidence="4" id="KW-1185">Reference proteome</keyword>
<evidence type="ECO:0000313" key="3">
    <source>
        <dbReference type="EMBL" id="EEH56951.1"/>
    </source>
</evidence>
<dbReference type="OrthoDB" id="10685356at2759"/>
<gene>
    <name evidence="3" type="ORF">MICPUCDRAFT_47312</name>
</gene>
<dbReference type="KEGG" id="mpp:MICPUCDRAFT_47312"/>
<accession>C1MTI7</accession>
<proteinExistence type="predicted"/>
<name>C1MTI7_MICPC</name>
<feature type="coiled-coil region" evidence="1">
    <location>
        <begin position="383"/>
        <end position="597"/>
    </location>
</feature>
<dbReference type="AlphaFoldDB" id="C1MTI7"/>
<dbReference type="OMA" id="KHESAVG"/>
<dbReference type="RefSeq" id="XP_003058496.1">
    <property type="nucleotide sequence ID" value="XM_003058450.1"/>
</dbReference>
<dbReference type="SUPFAM" id="SSF57997">
    <property type="entry name" value="Tropomyosin"/>
    <property type="match status" value="1"/>
</dbReference>